<dbReference type="CDD" id="cd23954">
    <property type="entry name" value="AMO1_CTD"/>
    <property type="match status" value="1"/>
</dbReference>
<feature type="compositionally biased region" description="Polar residues" evidence="5">
    <location>
        <begin position="289"/>
        <end position="316"/>
    </location>
</feature>
<sequence length="575" mass="61562">MVLCKFFQQGSCKFGAFCRFEHPTAGGNQRESRERFNTSAAGGGSGGKAWEDALSKYKISLEVIEKELSVELPQWILSAYGPGRDTPEQLFGGYPREQSFEEVRLYYVMACASGNEQQAVYETQQLYQNAQQQIQFALKNSRDAVRFILDAENKHPNRIDICRAGTQGALSGGFVPGNMSQAGNVLGGSGDVLGKRDNPFETPALRHPSHPNWGGQPQQTAFGQPSQTQQSAFEARQNPFGAPALGQPSQLGAGPMGGQMGGQRSNPFASNNPAPPASNAAVDPFSVTAIMNQSGSSQPLNSFSQQHTMQTSNTLGQMGGQPSRSNPFAPSSFASAASASNPFGAANNPQQNQSGFQTSRPNPFATSNNSDPNQANGQTSRPNPFATATNPAPNQANNPFAQNASSANNGALGSNNTSNPSGQPGSLQRMNTFATNGQNQAPNSNTNTNTNINTNTNTNTKPNTKNGPYHPDSVKEHPALESYATKNQDGTLATFKGQPVVYKDNLPGFRAADGIWTRIWFPAGAPGYNKDTELPPADYEEQTKNQWAAFAQAGDFADGVMPEMPPPRDCTRWDF</sequence>
<dbReference type="Proteomes" id="UP000784919">
    <property type="component" value="Unassembled WGS sequence"/>
</dbReference>
<accession>A0A9P7MSI4</accession>
<dbReference type="InterPro" id="IPR041367">
    <property type="entry name" value="Znf-CCCH_4"/>
</dbReference>
<dbReference type="PANTHER" id="PTHR21099:SF2">
    <property type="entry name" value="SI:CH211-113E8.11"/>
    <property type="match status" value="1"/>
</dbReference>
<dbReference type="AlphaFoldDB" id="A0A9P7MSI4"/>
<dbReference type="PANTHER" id="PTHR21099">
    <property type="entry name" value="RAD201"/>
    <property type="match status" value="1"/>
</dbReference>
<dbReference type="GO" id="GO:0005634">
    <property type="term" value="C:nucleus"/>
    <property type="evidence" value="ECO:0007669"/>
    <property type="project" value="TreeGrafter"/>
</dbReference>
<evidence type="ECO:0000256" key="5">
    <source>
        <dbReference type="SAM" id="MobiDB-lite"/>
    </source>
</evidence>
<evidence type="ECO:0000256" key="4">
    <source>
        <dbReference type="PROSITE-ProRule" id="PRU00723"/>
    </source>
</evidence>
<gene>
    <name evidence="7" type="ORF">E4U56_008455</name>
</gene>
<dbReference type="SMART" id="SM00356">
    <property type="entry name" value="ZnF_C3H1"/>
    <property type="match status" value="1"/>
</dbReference>
<dbReference type="EMBL" id="SRPS01000098">
    <property type="protein sequence ID" value="KAG5969277.1"/>
    <property type="molecule type" value="Genomic_DNA"/>
</dbReference>
<reference evidence="7" key="1">
    <citation type="journal article" date="2020" name="bioRxiv">
        <title>Whole genome comparisons of ergot fungi reveals the divergence and evolution of species within the genus Claviceps are the result of varying mechanisms driving genome evolution and host range expansion.</title>
        <authorList>
            <person name="Wyka S.A."/>
            <person name="Mondo S.J."/>
            <person name="Liu M."/>
            <person name="Dettman J."/>
            <person name="Nalam V."/>
            <person name="Broders K.D."/>
        </authorList>
    </citation>
    <scope>NUCLEOTIDE SEQUENCE</scope>
    <source>
        <strain evidence="7">CCC 1102</strain>
    </source>
</reference>
<feature type="region of interest" description="Disordered" evidence="5">
    <location>
        <begin position="186"/>
        <end position="471"/>
    </location>
</feature>
<evidence type="ECO:0000256" key="2">
    <source>
        <dbReference type="ARBA" id="ARBA00022771"/>
    </source>
</evidence>
<evidence type="ECO:0000313" key="8">
    <source>
        <dbReference type="Proteomes" id="UP000784919"/>
    </source>
</evidence>
<proteinExistence type="predicted"/>
<feature type="compositionally biased region" description="Polar residues" evidence="5">
    <location>
        <begin position="215"/>
        <end position="232"/>
    </location>
</feature>
<feature type="compositionally biased region" description="Low complexity" evidence="5">
    <location>
        <begin position="322"/>
        <end position="349"/>
    </location>
</feature>
<feature type="compositionally biased region" description="Low complexity" evidence="5">
    <location>
        <begin position="382"/>
        <end position="419"/>
    </location>
</feature>
<protein>
    <recommendedName>
        <fullName evidence="6">C3H1-type domain-containing protein</fullName>
    </recommendedName>
</protein>
<keyword evidence="2 4" id="KW-0863">Zinc-finger</keyword>
<evidence type="ECO:0000259" key="6">
    <source>
        <dbReference type="PROSITE" id="PS50103"/>
    </source>
</evidence>
<feature type="compositionally biased region" description="Polar residues" evidence="5">
    <location>
        <begin position="350"/>
        <end position="381"/>
    </location>
</feature>
<feature type="compositionally biased region" description="Polar residues" evidence="5">
    <location>
        <begin position="420"/>
        <end position="441"/>
    </location>
</feature>
<dbReference type="PROSITE" id="PS50103">
    <property type="entry name" value="ZF_C3H1"/>
    <property type="match status" value="1"/>
</dbReference>
<dbReference type="InterPro" id="IPR000571">
    <property type="entry name" value="Znf_CCCH"/>
</dbReference>
<feature type="zinc finger region" description="C3H1-type" evidence="4">
    <location>
        <begin position="1"/>
        <end position="25"/>
    </location>
</feature>
<comment type="caution">
    <text evidence="7">The sequence shown here is derived from an EMBL/GenBank/DDBJ whole genome shotgun (WGS) entry which is preliminary data.</text>
</comment>
<dbReference type="GO" id="GO:0008270">
    <property type="term" value="F:zinc ion binding"/>
    <property type="evidence" value="ECO:0007669"/>
    <property type="project" value="UniProtKB-KW"/>
</dbReference>
<evidence type="ECO:0000256" key="3">
    <source>
        <dbReference type="ARBA" id="ARBA00022833"/>
    </source>
</evidence>
<feature type="compositionally biased region" description="Low complexity" evidence="5">
    <location>
        <begin position="262"/>
        <end position="281"/>
    </location>
</feature>
<feature type="compositionally biased region" description="Low complexity" evidence="5">
    <location>
        <begin position="442"/>
        <end position="466"/>
    </location>
</feature>
<feature type="region of interest" description="Disordered" evidence="5">
    <location>
        <begin position="25"/>
        <end position="48"/>
    </location>
</feature>
<keyword evidence="1 4" id="KW-0479">Metal-binding</keyword>
<dbReference type="Gene3D" id="4.10.1000.10">
    <property type="entry name" value="Zinc finger, CCCH-type"/>
    <property type="match status" value="1"/>
</dbReference>
<keyword evidence="3 4" id="KW-0862">Zinc</keyword>
<evidence type="ECO:0000256" key="1">
    <source>
        <dbReference type="ARBA" id="ARBA00022723"/>
    </source>
</evidence>
<dbReference type="OrthoDB" id="20729at2759"/>
<dbReference type="Pfam" id="PF18044">
    <property type="entry name" value="zf-CCCH_4"/>
    <property type="match status" value="1"/>
</dbReference>
<name>A0A9P7MSI4_9HYPO</name>
<organism evidence="7 8">
    <name type="scientific">Claviceps arundinis</name>
    <dbReference type="NCBI Taxonomy" id="1623583"/>
    <lineage>
        <taxon>Eukaryota</taxon>
        <taxon>Fungi</taxon>
        <taxon>Dikarya</taxon>
        <taxon>Ascomycota</taxon>
        <taxon>Pezizomycotina</taxon>
        <taxon>Sordariomycetes</taxon>
        <taxon>Hypocreomycetidae</taxon>
        <taxon>Hypocreales</taxon>
        <taxon>Clavicipitaceae</taxon>
        <taxon>Claviceps</taxon>
    </lineage>
</organism>
<evidence type="ECO:0000313" key="7">
    <source>
        <dbReference type="EMBL" id="KAG5969277.1"/>
    </source>
</evidence>
<feature type="domain" description="C3H1-type" evidence="6">
    <location>
        <begin position="1"/>
        <end position="25"/>
    </location>
</feature>